<comment type="caution">
    <text evidence="3">The sequence shown here is derived from an EMBL/GenBank/DDBJ whole genome shotgun (WGS) entry which is preliminary data.</text>
</comment>
<dbReference type="PIRSF" id="PIRSF003180">
    <property type="entry name" value="DiGMPpdiest_YuxH"/>
    <property type="match status" value="1"/>
</dbReference>
<dbReference type="SUPFAM" id="SSF109604">
    <property type="entry name" value="HD-domain/PDEase-like"/>
    <property type="match status" value="1"/>
</dbReference>
<feature type="domain" description="EAL" evidence="1">
    <location>
        <begin position="1"/>
        <end position="205"/>
    </location>
</feature>
<dbReference type="Gene3D" id="1.10.3210.10">
    <property type="entry name" value="Hypothetical protein af1432"/>
    <property type="match status" value="1"/>
</dbReference>
<dbReference type="SUPFAM" id="SSF141868">
    <property type="entry name" value="EAL domain-like"/>
    <property type="match status" value="1"/>
</dbReference>
<proteinExistence type="predicted"/>
<sequence>MSEHTPLLARQPIFDGNMKVVAYELLCRNSDLKFISTSDGDAASSQVLLNAFTELSIDEVVGSHKAYVNFTRALLTSPPPFGKQKLVIEVLEGQTIDAAMLFSLQQLREQGYTIALDDFELSSDTEGLVPYADIVKLDVLALSPEKLSEHVRHLKSFGLTLIAEKVETYEMFEKCKAMGFDLFQGYFLAKPRVISGRKISENKQSVLQLLSALHDPDIPLDQVERMIARDTLLSFKLLRLVNSAAFGLSRHVDSLRQAIMLLGLTKLRNWVNLLALSNLSGKPHELSITALTRARMCELIASKIYQRSRPDSYFTVGLLSTLDAFLDTPLEELLRNLSLSEALNQAMLSHTGPEGQVLEIVQLHEQGHWQDIDWEYLTKLGINPEDLADIYIDALRWVAETMQTLSLNQGS</sequence>
<dbReference type="InterPro" id="IPR013976">
    <property type="entry name" value="HDOD"/>
</dbReference>
<accession>A0ABV7FHY0</accession>
<organism evidence="3 4">
    <name type="scientific">Cellvibrio fontiphilus</name>
    <dbReference type="NCBI Taxonomy" id="1815559"/>
    <lineage>
        <taxon>Bacteria</taxon>
        <taxon>Pseudomonadati</taxon>
        <taxon>Pseudomonadota</taxon>
        <taxon>Gammaproteobacteria</taxon>
        <taxon>Cellvibrionales</taxon>
        <taxon>Cellvibrionaceae</taxon>
        <taxon>Cellvibrio</taxon>
    </lineage>
</organism>
<keyword evidence="4" id="KW-1185">Reference proteome</keyword>
<evidence type="ECO:0000259" key="2">
    <source>
        <dbReference type="PROSITE" id="PS51833"/>
    </source>
</evidence>
<dbReference type="InterPro" id="IPR001633">
    <property type="entry name" value="EAL_dom"/>
</dbReference>
<evidence type="ECO:0000259" key="1">
    <source>
        <dbReference type="PROSITE" id="PS50883"/>
    </source>
</evidence>
<dbReference type="EMBL" id="JBHRTF010000003">
    <property type="protein sequence ID" value="MFC3115463.1"/>
    <property type="molecule type" value="Genomic_DNA"/>
</dbReference>
<dbReference type="PROSITE" id="PS50883">
    <property type="entry name" value="EAL"/>
    <property type="match status" value="1"/>
</dbReference>
<dbReference type="PANTHER" id="PTHR33525:SF4">
    <property type="entry name" value="CYCLIC DI-GMP PHOSPHODIESTERASE CDGJ"/>
    <property type="match status" value="1"/>
</dbReference>
<name>A0ABV7FHY0_9GAMM</name>
<evidence type="ECO:0000313" key="3">
    <source>
        <dbReference type="EMBL" id="MFC3115463.1"/>
    </source>
</evidence>
<dbReference type="PROSITE" id="PS51833">
    <property type="entry name" value="HDOD"/>
    <property type="match status" value="1"/>
</dbReference>
<dbReference type="PANTHER" id="PTHR33525">
    <property type="match status" value="1"/>
</dbReference>
<evidence type="ECO:0000313" key="4">
    <source>
        <dbReference type="Proteomes" id="UP001595555"/>
    </source>
</evidence>
<dbReference type="Gene3D" id="3.20.20.450">
    <property type="entry name" value="EAL domain"/>
    <property type="match status" value="1"/>
</dbReference>
<gene>
    <name evidence="3" type="ORF">ACFODX_07840</name>
</gene>
<protein>
    <submittedName>
        <fullName evidence="3">EAL and HDOD domain-containing protein</fullName>
    </submittedName>
</protein>
<dbReference type="InterPro" id="IPR035919">
    <property type="entry name" value="EAL_sf"/>
</dbReference>
<dbReference type="RefSeq" id="WP_378117765.1">
    <property type="nucleotide sequence ID" value="NZ_JBHRTF010000003.1"/>
</dbReference>
<dbReference type="Proteomes" id="UP001595555">
    <property type="component" value="Unassembled WGS sequence"/>
</dbReference>
<dbReference type="Pfam" id="PF08668">
    <property type="entry name" value="HDOD"/>
    <property type="match status" value="1"/>
</dbReference>
<dbReference type="InterPro" id="IPR052340">
    <property type="entry name" value="RNase_Y/CdgJ"/>
</dbReference>
<dbReference type="InterPro" id="IPR014408">
    <property type="entry name" value="dGMP_Pdiesterase_EAL/HD-GYP"/>
</dbReference>
<reference evidence="4" key="1">
    <citation type="journal article" date="2019" name="Int. J. Syst. Evol. Microbiol.">
        <title>The Global Catalogue of Microorganisms (GCM) 10K type strain sequencing project: providing services to taxonomists for standard genome sequencing and annotation.</title>
        <authorList>
            <consortium name="The Broad Institute Genomics Platform"/>
            <consortium name="The Broad Institute Genome Sequencing Center for Infectious Disease"/>
            <person name="Wu L."/>
            <person name="Ma J."/>
        </authorList>
    </citation>
    <scope>NUCLEOTIDE SEQUENCE [LARGE SCALE GENOMIC DNA]</scope>
    <source>
        <strain evidence="4">KCTC 52237</strain>
    </source>
</reference>
<dbReference type="Pfam" id="PF00563">
    <property type="entry name" value="EAL"/>
    <property type="match status" value="1"/>
</dbReference>
<dbReference type="SMART" id="SM00052">
    <property type="entry name" value="EAL"/>
    <property type="match status" value="1"/>
</dbReference>
<feature type="domain" description="HDOD" evidence="2">
    <location>
        <begin position="199"/>
        <end position="385"/>
    </location>
</feature>